<dbReference type="EMBL" id="VWVM01000001">
    <property type="protein sequence ID" value="KAA6128961.1"/>
    <property type="molecule type" value="Genomic_DNA"/>
</dbReference>
<accession>A0AB34CP65</accession>
<evidence type="ECO:0000256" key="3">
    <source>
        <dbReference type="ARBA" id="ARBA00023263"/>
    </source>
</evidence>
<keyword evidence="4" id="KW-0732">Signal</keyword>
<feature type="signal peptide" evidence="4">
    <location>
        <begin position="1"/>
        <end position="24"/>
    </location>
</feature>
<proteinExistence type="inferred from homology"/>
<dbReference type="InterPro" id="IPR050263">
    <property type="entry name" value="Bact_Fimbrial_Adh_Pro"/>
</dbReference>
<dbReference type="AlphaFoldDB" id="A0AB34CP65"/>
<keyword evidence="7" id="KW-1185">Reference proteome</keyword>
<name>A0AB34CP65_9GAMM</name>
<sequence length="199" mass="20154">MKKLALNKITAGIALLMTCQVAFATSTTADVGGGTITFYGAVTDATCNVTTNSGSDFAVDLNPVTSTDMGTTVGVVSTNAKQFTLNVDGCSGFDSTSATAQTLKITFSGGNVSDDNTYLKNTTGTSSGVGIGITKDGSQLVALNSALDSGLKTTSSDGTNFDTAPGGAINYYANYYNYGGAAVKAGSVVTTATYTFTYE</sequence>
<evidence type="ECO:0000259" key="5">
    <source>
        <dbReference type="Pfam" id="PF00419"/>
    </source>
</evidence>
<dbReference type="PANTHER" id="PTHR33420:SF14">
    <property type="entry name" value="TYPE 1 FIMBRIN D-MANNOSE SPECIFIC ADHESIN"/>
    <property type="match status" value="1"/>
</dbReference>
<comment type="subcellular location">
    <subcellularLocation>
        <location evidence="1">Fimbrium</location>
    </subcellularLocation>
</comment>
<protein>
    <submittedName>
        <fullName evidence="6">Type 1 fimbrial protein</fullName>
    </submittedName>
</protein>
<dbReference type="GO" id="GO:0043709">
    <property type="term" value="P:cell adhesion involved in single-species biofilm formation"/>
    <property type="evidence" value="ECO:0007669"/>
    <property type="project" value="TreeGrafter"/>
</dbReference>
<evidence type="ECO:0000256" key="2">
    <source>
        <dbReference type="ARBA" id="ARBA00006671"/>
    </source>
</evidence>
<evidence type="ECO:0000256" key="4">
    <source>
        <dbReference type="SAM" id="SignalP"/>
    </source>
</evidence>
<dbReference type="Pfam" id="PF00419">
    <property type="entry name" value="Fimbrial"/>
    <property type="match status" value="1"/>
</dbReference>
<dbReference type="RefSeq" id="WP_150036956.1">
    <property type="nucleotide sequence ID" value="NZ_VWVM01000001.1"/>
</dbReference>
<feature type="domain" description="Fimbrial-type adhesion" evidence="5">
    <location>
        <begin position="36"/>
        <end position="198"/>
    </location>
</feature>
<dbReference type="InterPro" id="IPR036937">
    <property type="entry name" value="Adhesion_dom_fimbrial_sf"/>
</dbReference>
<organism evidence="6 7">
    <name type="scientific">Candidatus Pantoea gossypiicola</name>
    <dbReference type="NCBI Taxonomy" id="2608008"/>
    <lineage>
        <taxon>Bacteria</taxon>
        <taxon>Pseudomonadati</taxon>
        <taxon>Pseudomonadota</taxon>
        <taxon>Gammaproteobacteria</taxon>
        <taxon>Enterobacterales</taxon>
        <taxon>Erwiniaceae</taxon>
        <taxon>Pantoea</taxon>
    </lineage>
</organism>
<evidence type="ECO:0000256" key="1">
    <source>
        <dbReference type="ARBA" id="ARBA00004561"/>
    </source>
</evidence>
<comment type="caution">
    <text evidence="6">The sequence shown here is derived from an EMBL/GenBank/DDBJ whole genome shotgun (WGS) entry which is preliminary data.</text>
</comment>
<dbReference type="Gene3D" id="2.60.40.1090">
    <property type="entry name" value="Fimbrial-type adhesion domain"/>
    <property type="match status" value="1"/>
</dbReference>
<dbReference type="PANTHER" id="PTHR33420">
    <property type="entry name" value="FIMBRIAL SUBUNIT ELFA-RELATED"/>
    <property type="match status" value="1"/>
</dbReference>
<comment type="similarity">
    <text evidence="2">Belongs to the fimbrial protein family.</text>
</comment>
<gene>
    <name evidence="6" type="ORF">F3I20_01265</name>
</gene>
<dbReference type="GO" id="GO:0009289">
    <property type="term" value="C:pilus"/>
    <property type="evidence" value="ECO:0007669"/>
    <property type="project" value="UniProtKB-SubCell"/>
</dbReference>
<keyword evidence="3" id="KW-0281">Fimbrium</keyword>
<evidence type="ECO:0000313" key="6">
    <source>
        <dbReference type="EMBL" id="KAA6128961.1"/>
    </source>
</evidence>
<reference evidence="6 7" key="1">
    <citation type="submission" date="2019-09" db="EMBL/GenBank/DDBJ databases">
        <title>Genomic diversity of phyloplane-associated Pantoea species in Pakistan cotton crop.</title>
        <authorList>
            <person name="Tufail M.R."/>
            <person name="Cook D.R."/>
        </authorList>
    </citation>
    <scope>NUCLEOTIDE SEQUENCE [LARGE SCALE GENOMIC DNA]</scope>
    <source>
        <strain evidence="6 7">B_8</strain>
    </source>
</reference>
<dbReference type="InterPro" id="IPR008966">
    <property type="entry name" value="Adhesion_dom_sf"/>
</dbReference>
<dbReference type="SUPFAM" id="SSF49401">
    <property type="entry name" value="Bacterial adhesins"/>
    <property type="match status" value="1"/>
</dbReference>
<dbReference type="Proteomes" id="UP000324255">
    <property type="component" value="Unassembled WGS sequence"/>
</dbReference>
<dbReference type="InterPro" id="IPR000259">
    <property type="entry name" value="Adhesion_dom_fimbrial"/>
</dbReference>
<evidence type="ECO:0000313" key="7">
    <source>
        <dbReference type="Proteomes" id="UP000324255"/>
    </source>
</evidence>
<feature type="chain" id="PRO_5044225204" evidence="4">
    <location>
        <begin position="25"/>
        <end position="199"/>
    </location>
</feature>